<dbReference type="OrthoDB" id="9813047at2"/>
<dbReference type="Pfam" id="PF25989">
    <property type="entry name" value="YknX_C"/>
    <property type="match status" value="1"/>
</dbReference>
<keyword evidence="9" id="KW-1185">Reference proteome</keyword>
<dbReference type="GO" id="GO:1990281">
    <property type="term" value="C:efflux pump complex"/>
    <property type="evidence" value="ECO:0007669"/>
    <property type="project" value="TreeGrafter"/>
</dbReference>
<dbReference type="Proteomes" id="UP000293142">
    <property type="component" value="Unassembled WGS sequence"/>
</dbReference>
<dbReference type="InterPro" id="IPR058792">
    <property type="entry name" value="Beta-barrel_RND_2"/>
</dbReference>
<dbReference type="NCBIfam" id="TIGR01730">
    <property type="entry name" value="RND_mfp"/>
    <property type="match status" value="1"/>
</dbReference>
<evidence type="ECO:0000313" key="9">
    <source>
        <dbReference type="Proteomes" id="UP000293142"/>
    </source>
</evidence>
<dbReference type="InterPro" id="IPR058625">
    <property type="entry name" value="MdtA-like_BSH"/>
</dbReference>
<comment type="similarity">
    <text evidence="1">Belongs to the membrane fusion protein (MFP) (TC 8.A.1) family.</text>
</comment>
<dbReference type="InterPro" id="IPR011053">
    <property type="entry name" value="Single_hybrid_motif"/>
</dbReference>
<dbReference type="Pfam" id="PF25917">
    <property type="entry name" value="BSH_RND"/>
    <property type="match status" value="1"/>
</dbReference>
<evidence type="ECO:0000256" key="3">
    <source>
        <dbReference type="SAM" id="MobiDB-lite"/>
    </source>
</evidence>
<feature type="compositionally biased region" description="Gly residues" evidence="3">
    <location>
        <begin position="609"/>
        <end position="638"/>
    </location>
</feature>
<dbReference type="Gene3D" id="2.40.30.170">
    <property type="match status" value="1"/>
</dbReference>
<evidence type="ECO:0000259" key="6">
    <source>
        <dbReference type="Pfam" id="PF25954"/>
    </source>
</evidence>
<keyword evidence="2" id="KW-0175">Coiled coil</keyword>
<dbReference type="Gene3D" id="2.40.50.100">
    <property type="match status" value="1"/>
</dbReference>
<dbReference type="InterPro" id="IPR058637">
    <property type="entry name" value="YknX-like_C"/>
</dbReference>
<dbReference type="Gene3D" id="2.40.420.20">
    <property type="match status" value="1"/>
</dbReference>
<dbReference type="Pfam" id="PF25954">
    <property type="entry name" value="Beta-barrel_RND_2"/>
    <property type="match status" value="1"/>
</dbReference>
<keyword evidence="4" id="KW-1133">Transmembrane helix</keyword>
<name>A0A4V2J3T3_9BACL</name>
<dbReference type="InterPro" id="IPR006143">
    <property type="entry name" value="RND_pump_MFP"/>
</dbReference>
<sequence length="697" mass="72552">MHMVRWIRSPKKWVYTAVAVVVVAAVAGAGYSGWLAPKSKQPAAGQQQQRGGARQFPVETQTVKMDDVTGGQVFSGSVTPVFTTNLSAKVTGRVTEMMVKVGDRIKAGQPLAKIDTSTLEQSVVSAQADYALSEASLQKAINDQANTVASSEKTLAQQQATYEKAVQDQQNSIATLKQQLAVSQANYNKALSDQQNAIATAKQGVVVAQQNLNSALATYNTNLANAQNSLNAQQDSAQTSQVSTSNNLASLQLAVQQAVINYNNASISGKQTDIDSALQKLQTAQMNLDQAQTSTPSTITTAVNSLVSAQNALATAQNSQTVQTSQETLNQSLIALTNAQNSLASIIEQNQQSLQKDQLALSVAQTGLDTNLNVNKAQLAASEQTLKNAQSLDSVNVSKAQNQQSQVKLKNLMDQLQDGTLISPVDGIVTVINTPVGQNAGNAASILTVASVDPVQATVNVSEANIGKMKVGMEMKVDVPTLNKSFDGVISGIRPTLDATTKSYGIDIKINDTNHELLPGMFAASSMKSEGRKAIMIPADAVLSQPSGNAVFIVKDGKASKVAVKVGTLTSSKFEIVSGLKEGDELVVKGQELLSDKAAVQVVKPGQEGQQGGQGGQGNRPQGQGQGQQGAQGQGQQGQGNRPQGQGQGQQGEQGGQGNRQQGQGQGQQSGQGGEGGQRPAGASGAGNQTQRAGGGQ</sequence>
<evidence type="ECO:0000259" key="7">
    <source>
        <dbReference type="Pfam" id="PF25989"/>
    </source>
</evidence>
<organism evidence="8 9">
    <name type="scientific">Paenibacillus thalictri</name>
    <dbReference type="NCBI Taxonomy" id="2527873"/>
    <lineage>
        <taxon>Bacteria</taxon>
        <taxon>Bacillati</taxon>
        <taxon>Bacillota</taxon>
        <taxon>Bacilli</taxon>
        <taxon>Bacillales</taxon>
        <taxon>Paenibacillaceae</taxon>
        <taxon>Paenibacillus</taxon>
    </lineage>
</organism>
<dbReference type="AlphaFoldDB" id="A0A4V2J3T3"/>
<feature type="domain" description="Multidrug resistance protein MdtA-like barrel-sandwich hybrid" evidence="5">
    <location>
        <begin position="85"/>
        <end position="447"/>
    </location>
</feature>
<comment type="caution">
    <text evidence="8">The sequence shown here is derived from an EMBL/GenBank/DDBJ whole genome shotgun (WGS) entry which is preliminary data.</text>
</comment>
<evidence type="ECO:0000259" key="5">
    <source>
        <dbReference type="Pfam" id="PF25917"/>
    </source>
</evidence>
<dbReference type="EMBL" id="SIRE01000017">
    <property type="protein sequence ID" value="TBL75356.1"/>
    <property type="molecule type" value="Genomic_DNA"/>
</dbReference>
<dbReference type="PANTHER" id="PTHR30469">
    <property type="entry name" value="MULTIDRUG RESISTANCE PROTEIN MDTA"/>
    <property type="match status" value="1"/>
</dbReference>
<dbReference type="SUPFAM" id="SSF111369">
    <property type="entry name" value="HlyD-like secretion proteins"/>
    <property type="match status" value="1"/>
</dbReference>
<proteinExistence type="inferred from homology"/>
<dbReference type="SUPFAM" id="SSF51230">
    <property type="entry name" value="Single hybrid motif"/>
    <property type="match status" value="1"/>
</dbReference>
<feature type="compositionally biased region" description="Gly residues" evidence="3">
    <location>
        <begin position="646"/>
        <end position="679"/>
    </location>
</feature>
<evidence type="ECO:0000313" key="8">
    <source>
        <dbReference type="EMBL" id="TBL75356.1"/>
    </source>
</evidence>
<dbReference type="Gene3D" id="1.10.287.470">
    <property type="entry name" value="Helix hairpin bin"/>
    <property type="match status" value="1"/>
</dbReference>
<feature type="transmembrane region" description="Helical" evidence="4">
    <location>
        <begin position="12"/>
        <end position="34"/>
    </location>
</feature>
<dbReference type="PANTHER" id="PTHR30469:SF33">
    <property type="entry name" value="SLR1207 PROTEIN"/>
    <property type="match status" value="1"/>
</dbReference>
<protein>
    <submittedName>
        <fullName evidence="8">Efflux RND transporter periplasmic adaptor subunit</fullName>
    </submittedName>
</protein>
<feature type="compositionally biased region" description="Polar residues" evidence="3">
    <location>
        <begin position="686"/>
        <end position="697"/>
    </location>
</feature>
<evidence type="ECO:0000256" key="1">
    <source>
        <dbReference type="ARBA" id="ARBA00009477"/>
    </source>
</evidence>
<feature type="domain" description="YknX-like C-terminal permuted SH3-like" evidence="7">
    <location>
        <begin position="535"/>
        <end position="602"/>
    </location>
</feature>
<keyword evidence="4" id="KW-0472">Membrane</keyword>
<dbReference type="GO" id="GO:0015562">
    <property type="term" value="F:efflux transmembrane transporter activity"/>
    <property type="evidence" value="ECO:0007669"/>
    <property type="project" value="TreeGrafter"/>
</dbReference>
<evidence type="ECO:0000256" key="4">
    <source>
        <dbReference type="SAM" id="Phobius"/>
    </source>
</evidence>
<feature type="coiled-coil region" evidence="2">
    <location>
        <begin position="159"/>
        <end position="236"/>
    </location>
</feature>
<gene>
    <name evidence="8" type="ORF">EYB31_23405</name>
</gene>
<keyword evidence="4" id="KW-0812">Transmembrane</keyword>
<evidence type="ECO:0000256" key="2">
    <source>
        <dbReference type="SAM" id="Coils"/>
    </source>
</evidence>
<reference evidence="8 9" key="1">
    <citation type="submission" date="2019-02" db="EMBL/GenBank/DDBJ databases">
        <title>Paenibacillus sp. nov., isolated from surface-sterilized tissue of Thalictrum simplex L.</title>
        <authorList>
            <person name="Tuo L."/>
        </authorList>
    </citation>
    <scope>NUCLEOTIDE SEQUENCE [LARGE SCALE GENOMIC DNA]</scope>
    <source>
        <strain evidence="8 9">N2SHLJ1</strain>
    </source>
</reference>
<accession>A0A4V2J3T3</accession>
<feature type="domain" description="CusB-like beta-barrel" evidence="6">
    <location>
        <begin position="458"/>
        <end position="530"/>
    </location>
</feature>
<feature type="region of interest" description="Disordered" evidence="3">
    <location>
        <begin position="604"/>
        <end position="697"/>
    </location>
</feature>